<dbReference type="InterPro" id="IPR005133">
    <property type="entry name" value="PhaG_MnhG_YufB"/>
</dbReference>
<name>A0A4S4FNK8_9MICO</name>
<dbReference type="PANTHER" id="PTHR34703:SF1">
    <property type="entry name" value="ANTIPORTER SUBUNIT MNHG2-RELATED"/>
    <property type="match status" value="1"/>
</dbReference>
<dbReference type="OrthoDB" id="3214257at2"/>
<evidence type="ECO:0000313" key="3">
    <source>
        <dbReference type="EMBL" id="THG31831.1"/>
    </source>
</evidence>
<dbReference type="NCBIfam" id="TIGR01300">
    <property type="entry name" value="CPA3_mnhG_phaG"/>
    <property type="match status" value="1"/>
</dbReference>
<dbReference type="NCBIfam" id="NF009314">
    <property type="entry name" value="PRK12674.1-2"/>
    <property type="match status" value="1"/>
</dbReference>
<dbReference type="Pfam" id="PF03334">
    <property type="entry name" value="PhaG_MnhG_YufB"/>
    <property type="match status" value="1"/>
</dbReference>
<keyword evidence="4" id="KW-1185">Reference proteome</keyword>
<feature type="transmembrane region" description="Helical" evidence="2">
    <location>
        <begin position="56"/>
        <end position="73"/>
    </location>
</feature>
<feature type="transmembrane region" description="Helical" evidence="2">
    <location>
        <begin position="23"/>
        <end position="44"/>
    </location>
</feature>
<feature type="transmembrane region" description="Helical" evidence="2">
    <location>
        <begin position="79"/>
        <end position="103"/>
    </location>
</feature>
<dbReference type="GO" id="GO:0015385">
    <property type="term" value="F:sodium:proton antiporter activity"/>
    <property type="evidence" value="ECO:0007669"/>
    <property type="project" value="TreeGrafter"/>
</dbReference>
<organism evidence="3 4">
    <name type="scientific">Naasia lichenicola</name>
    <dbReference type="NCBI Taxonomy" id="2565933"/>
    <lineage>
        <taxon>Bacteria</taxon>
        <taxon>Bacillati</taxon>
        <taxon>Actinomycetota</taxon>
        <taxon>Actinomycetes</taxon>
        <taxon>Micrococcales</taxon>
        <taxon>Microbacteriaceae</taxon>
        <taxon>Naasia</taxon>
    </lineage>
</organism>
<gene>
    <name evidence="3" type="ORF">E6C64_07215</name>
</gene>
<proteinExistence type="inferred from homology"/>
<evidence type="ECO:0000256" key="2">
    <source>
        <dbReference type="SAM" id="Phobius"/>
    </source>
</evidence>
<protein>
    <submittedName>
        <fullName evidence="3">Monovalent cation/H(+) antiporter subunit G</fullName>
    </submittedName>
</protein>
<comment type="caution">
    <text evidence="3">The sequence shown here is derived from an EMBL/GenBank/DDBJ whole genome shotgun (WGS) entry which is preliminary data.</text>
</comment>
<dbReference type="AlphaFoldDB" id="A0A4S4FNK8"/>
<reference evidence="3 4" key="1">
    <citation type="submission" date="2019-04" db="EMBL/GenBank/DDBJ databases">
        <authorList>
            <person name="Jiang L."/>
        </authorList>
    </citation>
    <scope>NUCLEOTIDE SEQUENCE [LARGE SCALE GENOMIC DNA]</scope>
    <source>
        <strain evidence="3 4">YIM 131853</strain>
    </source>
</reference>
<sequence>MSVGAVGVEAVDVEAVDVGAVDVVAGVLLVIGALLTLAAGVGLVRFPDALSRMHAAAKPQVLGLICVLLAVALESGSWLTLLFIAPIVVLQLITTPMAAHMIGRAGYRTKNYRRSLIVSDELQDDIDRAQS</sequence>
<keyword evidence="2" id="KW-0812">Transmembrane</keyword>
<dbReference type="Proteomes" id="UP000309133">
    <property type="component" value="Unassembled WGS sequence"/>
</dbReference>
<evidence type="ECO:0000256" key="1">
    <source>
        <dbReference type="ARBA" id="ARBA00008404"/>
    </source>
</evidence>
<dbReference type="RefSeq" id="WP_136426951.1">
    <property type="nucleotide sequence ID" value="NZ_SSSM01000003.1"/>
</dbReference>
<comment type="similarity">
    <text evidence="1">Belongs to the CPA3 antiporters (TC 2.A.63) subunit G family.</text>
</comment>
<evidence type="ECO:0000313" key="4">
    <source>
        <dbReference type="Proteomes" id="UP000309133"/>
    </source>
</evidence>
<accession>A0A4S4FNK8</accession>
<dbReference type="PANTHER" id="PTHR34703">
    <property type="entry name" value="ANTIPORTER SUBUNIT MNHG2-RELATED"/>
    <property type="match status" value="1"/>
</dbReference>
<dbReference type="EMBL" id="SSSM01000003">
    <property type="protein sequence ID" value="THG31831.1"/>
    <property type="molecule type" value="Genomic_DNA"/>
</dbReference>
<keyword evidence="2" id="KW-0472">Membrane</keyword>
<keyword evidence="2" id="KW-1133">Transmembrane helix</keyword>